<protein>
    <submittedName>
        <fullName evidence="2">EAL and modified HD-GYP domain-containing signal transduction protein</fullName>
    </submittedName>
</protein>
<dbReference type="InterPro" id="IPR052340">
    <property type="entry name" value="RNase_Y/CdgJ"/>
</dbReference>
<reference evidence="3" key="1">
    <citation type="submission" date="2017-09" db="EMBL/GenBank/DDBJ databases">
        <authorList>
            <person name="Varghese N."/>
            <person name="Submissions S."/>
        </authorList>
    </citation>
    <scope>NUCLEOTIDE SEQUENCE [LARGE SCALE GENOMIC DNA]</scope>
    <source>
        <strain evidence="3">DSM 15103</strain>
    </source>
</reference>
<evidence type="ECO:0000313" key="2">
    <source>
        <dbReference type="EMBL" id="SNZ08160.1"/>
    </source>
</evidence>
<dbReference type="PROSITE" id="PS51833">
    <property type="entry name" value="HDOD"/>
    <property type="match status" value="1"/>
</dbReference>
<dbReference type="PANTHER" id="PTHR33525:SF4">
    <property type="entry name" value="CYCLIC DI-GMP PHOSPHODIESTERASE CDGJ"/>
    <property type="match status" value="1"/>
</dbReference>
<dbReference type="Pfam" id="PF08668">
    <property type="entry name" value="HDOD"/>
    <property type="match status" value="1"/>
</dbReference>
<accession>A0A285NFB7</accession>
<dbReference type="SUPFAM" id="SSF109604">
    <property type="entry name" value="HD-domain/PDEase-like"/>
    <property type="match status" value="1"/>
</dbReference>
<dbReference type="EMBL" id="OBEI01000004">
    <property type="protein sequence ID" value="SNZ08160.1"/>
    <property type="molecule type" value="Genomic_DNA"/>
</dbReference>
<dbReference type="SUPFAM" id="SSF141868">
    <property type="entry name" value="EAL domain-like"/>
    <property type="match status" value="1"/>
</dbReference>
<dbReference type="PIRSF" id="PIRSF003180">
    <property type="entry name" value="DiGMPpdiest_YuxH"/>
    <property type="match status" value="1"/>
</dbReference>
<dbReference type="Pfam" id="PF00563">
    <property type="entry name" value="EAL"/>
    <property type="match status" value="1"/>
</dbReference>
<dbReference type="Gene3D" id="1.10.3210.10">
    <property type="entry name" value="Hypothetical protein af1432"/>
    <property type="match status" value="1"/>
</dbReference>
<dbReference type="RefSeq" id="WP_097000363.1">
    <property type="nucleotide sequence ID" value="NZ_OBEI01000004.1"/>
</dbReference>
<feature type="domain" description="HDOD" evidence="1">
    <location>
        <begin position="197"/>
        <end position="378"/>
    </location>
</feature>
<evidence type="ECO:0000259" key="1">
    <source>
        <dbReference type="PROSITE" id="PS51833"/>
    </source>
</evidence>
<dbReference type="InterPro" id="IPR013976">
    <property type="entry name" value="HDOD"/>
</dbReference>
<gene>
    <name evidence="2" type="ORF">SAMN06265182_1189</name>
</gene>
<proteinExistence type="predicted"/>
<dbReference type="PANTHER" id="PTHR33525">
    <property type="match status" value="1"/>
</dbReference>
<organism evidence="2 3">
    <name type="scientific">Persephonella hydrogeniphila</name>
    <dbReference type="NCBI Taxonomy" id="198703"/>
    <lineage>
        <taxon>Bacteria</taxon>
        <taxon>Pseudomonadati</taxon>
        <taxon>Aquificota</taxon>
        <taxon>Aquificia</taxon>
        <taxon>Aquificales</taxon>
        <taxon>Hydrogenothermaceae</taxon>
        <taxon>Persephonella</taxon>
    </lineage>
</organism>
<dbReference type="Proteomes" id="UP000219036">
    <property type="component" value="Unassembled WGS sequence"/>
</dbReference>
<dbReference type="InterPro" id="IPR001633">
    <property type="entry name" value="EAL_dom"/>
</dbReference>
<dbReference type="Gene3D" id="3.20.20.450">
    <property type="entry name" value="EAL domain"/>
    <property type="match status" value="1"/>
</dbReference>
<evidence type="ECO:0000313" key="3">
    <source>
        <dbReference type="Proteomes" id="UP000219036"/>
    </source>
</evidence>
<dbReference type="OrthoDB" id="9784953at2"/>
<name>A0A285NFB7_9AQUI</name>
<keyword evidence="3" id="KW-1185">Reference proteome</keyword>
<dbReference type="InterPro" id="IPR035919">
    <property type="entry name" value="EAL_sf"/>
</dbReference>
<dbReference type="InterPro" id="IPR014408">
    <property type="entry name" value="dGMP_Pdiesterase_EAL/HD-GYP"/>
</dbReference>
<sequence length="400" mass="46540">MLRGFYIAKQEIYDINGNVVGTELLFRKKLVHYAQVDNNFYSTISVLDTVVNSIGVENIIPTGFIFLNVDKHFIESEISEMLHPERIVFELVENIPPEKQTIRKLQILKDKGFKLSINNFNLERHKSFLPFLDFAKVNIVDTKDTIQAIDVLLKNEIKSIAFKVENVNFFKIAKSLGFSLFQGYYFSKPCFVSGDNFRHNKYVIIKILDSSLKREDIDKIQEYFKANPDIAIKLIKFINSPFFGLRKNISSIKKALLLLGYENLSKWLSLLLFLSEDRKGNTLEKATFRGKMMEQILSDINKDLSDKAFLTGILSYITDFLKDQDIIKKLSLDKDIKNALLNKKGILKDILDLLRFIETDRFEEVNMLMEKYNLSAAKIINYELKYFEWFNSIKDELGLH</sequence>
<dbReference type="AlphaFoldDB" id="A0A285NFB7"/>